<dbReference type="AlphaFoldDB" id="A0A1Y2E3H8"/>
<protein>
    <submittedName>
        <fullName evidence="3">Glycosyl hydrolase</fullName>
    </submittedName>
</protein>
<accession>A0A1Y2E3H8</accession>
<evidence type="ECO:0000259" key="2">
    <source>
        <dbReference type="Pfam" id="PF13088"/>
    </source>
</evidence>
<dbReference type="InParanoid" id="A0A1Y2E3H8"/>
<evidence type="ECO:0000313" key="4">
    <source>
        <dbReference type="Proteomes" id="UP000193689"/>
    </source>
</evidence>
<keyword evidence="4" id="KW-1185">Reference proteome</keyword>
<evidence type="ECO:0000256" key="1">
    <source>
        <dbReference type="SAM" id="MobiDB-lite"/>
    </source>
</evidence>
<dbReference type="InterPro" id="IPR011040">
    <property type="entry name" value="Sialidase"/>
</dbReference>
<dbReference type="RefSeq" id="XP_040716961.1">
    <property type="nucleotide sequence ID" value="XM_040859934.1"/>
</dbReference>
<dbReference type="SUPFAM" id="SSF50939">
    <property type="entry name" value="Sialidases"/>
    <property type="match status" value="1"/>
</dbReference>
<name>A0A1Y2E3H8_9PEZI</name>
<feature type="compositionally biased region" description="Low complexity" evidence="1">
    <location>
        <begin position="73"/>
        <end position="83"/>
    </location>
</feature>
<dbReference type="PANTHER" id="PTHR43752:SF2">
    <property type="entry name" value="BNR_ASP-BOX REPEAT FAMILY PROTEIN"/>
    <property type="match status" value="1"/>
</dbReference>
<keyword evidence="3" id="KW-0378">Hydrolase</keyword>
<dbReference type="EMBL" id="MCFJ01000005">
    <property type="protein sequence ID" value="ORY65997.1"/>
    <property type="molecule type" value="Genomic_DNA"/>
</dbReference>
<dbReference type="GO" id="GO:0016787">
    <property type="term" value="F:hydrolase activity"/>
    <property type="evidence" value="ECO:0007669"/>
    <property type="project" value="UniProtKB-KW"/>
</dbReference>
<gene>
    <name evidence="3" type="ORF">BCR38DRAFT_428964</name>
</gene>
<feature type="region of interest" description="Disordered" evidence="1">
    <location>
        <begin position="73"/>
        <end position="92"/>
    </location>
</feature>
<dbReference type="Pfam" id="PF13088">
    <property type="entry name" value="BNR_2"/>
    <property type="match status" value="1"/>
</dbReference>
<dbReference type="PANTHER" id="PTHR43752">
    <property type="entry name" value="BNR/ASP-BOX REPEAT FAMILY PROTEIN"/>
    <property type="match status" value="1"/>
</dbReference>
<dbReference type="CDD" id="cd15482">
    <property type="entry name" value="Sialidase_non-viral"/>
    <property type="match status" value="1"/>
</dbReference>
<comment type="caution">
    <text evidence="3">The sequence shown here is derived from an EMBL/GenBank/DDBJ whole genome shotgun (WGS) entry which is preliminary data.</text>
</comment>
<sequence length="398" mass="43669">MSSTATRALAYPTTAISSITRVDNIPASTVQCHASNLLQLPDKTLLCTWFGGTQEGIPDISIYLSRLAPGPSSSWSTPVKVSSDPTRSEQNPILFRDPATGTIWLFHTAQPAGNQDEAVVIARTSTDNAVTWSAPYELLPGHKGAFVRQPLVVLEDGTWVLPFFYCRTPPGFRWIGSDDVSAVMHSRDGGKMWDEKLVPNSRGAVHMNIVKLPSKREYVAFFRSRWADCIYRSTSKDGINWEAPANIALPNPNSGICAAALSGGEIVMVFNDSKAEEGLARREGLYDDIAPADDKRVNQPGVGGKSAVWGTPRKALSIGLSKDDGKTWKYRVLEDGDGFCMTNDSKGRSNRELSYPSIFVETGAENQRSIHVAYTFFRQNIKYIHISDVEEYVNGEGA</sequence>
<dbReference type="Proteomes" id="UP000193689">
    <property type="component" value="Unassembled WGS sequence"/>
</dbReference>
<dbReference type="Gene3D" id="2.120.10.10">
    <property type="match status" value="1"/>
</dbReference>
<dbReference type="GeneID" id="63776146"/>
<organism evidence="3 4">
    <name type="scientific">Pseudomassariella vexata</name>
    <dbReference type="NCBI Taxonomy" id="1141098"/>
    <lineage>
        <taxon>Eukaryota</taxon>
        <taxon>Fungi</taxon>
        <taxon>Dikarya</taxon>
        <taxon>Ascomycota</taxon>
        <taxon>Pezizomycotina</taxon>
        <taxon>Sordariomycetes</taxon>
        <taxon>Xylariomycetidae</taxon>
        <taxon>Amphisphaeriales</taxon>
        <taxon>Pseudomassariaceae</taxon>
        <taxon>Pseudomassariella</taxon>
    </lineage>
</organism>
<evidence type="ECO:0000313" key="3">
    <source>
        <dbReference type="EMBL" id="ORY65997.1"/>
    </source>
</evidence>
<feature type="domain" description="Sialidase" evidence="2">
    <location>
        <begin position="44"/>
        <end position="363"/>
    </location>
</feature>
<dbReference type="InterPro" id="IPR036278">
    <property type="entry name" value="Sialidase_sf"/>
</dbReference>
<proteinExistence type="predicted"/>
<reference evidence="3 4" key="1">
    <citation type="submission" date="2016-07" db="EMBL/GenBank/DDBJ databases">
        <title>Pervasive Adenine N6-methylation of Active Genes in Fungi.</title>
        <authorList>
            <consortium name="DOE Joint Genome Institute"/>
            <person name="Mondo S.J."/>
            <person name="Dannebaum R.O."/>
            <person name="Kuo R.C."/>
            <person name="Labutti K."/>
            <person name="Haridas S."/>
            <person name="Kuo A."/>
            <person name="Salamov A."/>
            <person name="Ahrendt S.R."/>
            <person name="Lipzen A."/>
            <person name="Sullivan W."/>
            <person name="Andreopoulos W.B."/>
            <person name="Clum A."/>
            <person name="Lindquist E."/>
            <person name="Daum C."/>
            <person name="Ramamoorthy G.K."/>
            <person name="Gryganskyi A."/>
            <person name="Culley D."/>
            <person name="Magnuson J.K."/>
            <person name="James T.Y."/>
            <person name="O'Malley M.A."/>
            <person name="Stajich J.E."/>
            <person name="Spatafora J.W."/>
            <person name="Visel A."/>
            <person name="Grigoriev I.V."/>
        </authorList>
    </citation>
    <scope>NUCLEOTIDE SEQUENCE [LARGE SCALE GENOMIC DNA]</scope>
    <source>
        <strain evidence="3 4">CBS 129021</strain>
    </source>
</reference>
<dbReference type="OrthoDB" id="504663at2759"/>